<keyword evidence="5" id="KW-1185">Reference proteome</keyword>
<dbReference type="EMBL" id="CM001222">
    <property type="protein sequence ID" value="AES75772.1"/>
    <property type="molecule type" value="Genomic_DNA"/>
</dbReference>
<accession>G7KMG9</accession>
<dbReference type="InterPro" id="IPR001988">
    <property type="entry name" value="Caulimo_coat"/>
</dbReference>
<evidence type="ECO:0000256" key="2">
    <source>
        <dbReference type="SAM" id="MobiDB-lite"/>
    </source>
</evidence>
<feature type="region of interest" description="Disordered" evidence="2">
    <location>
        <begin position="1"/>
        <end position="24"/>
    </location>
</feature>
<dbReference type="Pfam" id="PF22909">
    <property type="entry name" value="Caulimovir_coat_dom"/>
    <property type="match status" value="1"/>
</dbReference>
<protein>
    <submittedName>
        <fullName evidence="3 4">Uncharacterized protein</fullName>
    </submittedName>
</protein>
<evidence type="ECO:0000313" key="3">
    <source>
        <dbReference type="EMBL" id="AES75772.1"/>
    </source>
</evidence>
<dbReference type="PaxDb" id="3880-AES75772"/>
<dbReference type="AlphaFoldDB" id="G7KMG9"/>
<dbReference type="HOGENOM" id="CLU_910210_0_0_1"/>
<reference evidence="4" key="3">
    <citation type="submission" date="2015-04" db="UniProtKB">
        <authorList>
            <consortium name="EnsemblPlants"/>
        </authorList>
    </citation>
    <scope>IDENTIFICATION</scope>
    <source>
        <strain evidence="4">cv. Jemalong A17</strain>
    </source>
</reference>
<gene>
    <name evidence="3" type="ordered locus">MTR_6g059420</name>
</gene>
<proteinExistence type="predicted"/>
<comment type="subcellular location">
    <subcellularLocation>
        <location evidence="1">Host cell</location>
    </subcellularLocation>
</comment>
<evidence type="ECO:0000313" key="4">
    <source>
        <dbReference type="EnsemblPlants" id="AES75772"/>
    </source>
</evidence>
<dbReference type="GO" id="GO:0043657">
    <property type="term" value="C:host cell"/>
    <property type="evidence" value="ECO:0007669"/>
    <property type="project" value="UniProtKB-SubCell"/>
</dbReference>
<dbReference type="PRINTS" id="PR00221">
    <property type="entry name" value="CAULIMOCOAT"/>
</dbReference>
<reference evidence="3 5" key="1">
    <citation type="journal article" date="2011" name="Nature">
        <title>The Medicago genome provides insight into the evolution of rhizobial symbioses.</title>
        <authorList>
            <person name="Young N.D."/>
            <person name="Debelle F."/>
            <person name="Oldroyd G.E."/>
            <person name="Geurts R."/>
            <person name="Cannon S.B."/>
            <person name="Udvardi M.K."/>
            <person name="Benedito V.A."/>
            <person name="Mayer K.F."/>
            <person name="Gouzy J."/>
            <person name="Schoof H."/>
            <person name="Van de Peer Y."/>
            <person name="Proost S."/>
            <person name="Cook D.R."/>
            <person name="Meyers B.C."/>
            <person name="Spannagl M."/>
            <person name="Cheung F."/>
            <person name="De Mita S."/>
            <person name="Krishnakumar V."/>
            <person name="Gundlach H."/>
            <person name="Zhou S."/>
            <person name="Mudge J."/>
            <person name="Bharti A.K."/>
            <person name="Murray J.D."/>
            <person name="Naoumkina M.A."/>
            <person name="Rosen B."/>
            <person name="Silverstein K.A."/>
            <person name="Tang H."/>
            <person name="Rombauts S."/>
            <person name="Zhao P.X."/>
            <person name="Zhou P."/>
            <person name="Barbe V."/>
            <person name="Bardou P."/>
            <person name="Bechner M."/>
            <person name="Bellec A."/>
            <person name="Berger A."/>
            <person name="Berges H."/>
            <person name="Bidwell S."/>
            <person name="Bisseling T."/>
            <person name="Choisne N."/>
            <person name="Couloux A."/>
            <person name="Denny R."/>
            <person name="Deshpande S."/>
            <person name="Dai X."/>
            <person name="Doyle J.J."/>
            <person name="Dudez A.M."/>
            <person name="Farmer A.D."/>
            <person name="Fouteau S."/>
            <person name="Franken C."/>
            <person name="Gibelin C."/>
            <person name="Gish J."/>
            <person name="Goldstein S."/>
            <person name="Gonzalez A.J."/>
            <person name="Green P.J."/>
            <person name="Hallab A."/>
            <person name="Hartog M."/>
            <person name="Hua A."/>
            <person name="Humphray S.J."/>
            <person name="Jeong D.H."/>
            <person name="Jing Y."/>
            <person name="Jocker A."/>
            <person name="Kenton S.M."/>
            <person name="Kim D.J."/>
            <person name="Klee K."/>
            <person name="Lai H."/>
            <person name="Lang C."/>
            <person name="Lin S."/>
            <person name="Macmil S.L."/>
            <person name="Magdelenat G."/>
            <person name="Matthews L."/>
            <person name="McCorrison J."/>
            <person name="Monaghan E.L."/>
            <person name="Mun J.H."/>
            <person name="Najar F.Z."/>
            <person name="Nicholson C."/>
            <person name="Noirot C."/>
            <person name="O'Bleness M."/>
            <person name="Paule C.R."/>
            <person name="Poulain J."/>
            <person name="Prion F."/>
            <person name="Qin B."/>
            <person name="Qu C."/>
            <person name="Retzel E.F."/>
            <person name="Riddle C."/>
            <person name="Sallet E."/>
            <person name="Samain S."/>
            <person name="Samson N."/>
            <person name="Sanders I."/>
            <person name="Saurat O."/>
            <person name="Scarpelli C."/>
            <person name="Schiex T."/>
            <person name="Segurens B."/>
            <person name="Severin A.J."/>
            <person name="Sherrier D.J."/>
            <person name="Shi R."/>
            <person name="Sims S."/>
            <person name="Singer S.R."/>
            <person name="Sinharoy S."/>
            <person name="Sterck L."/>
            <person name="Viollet A."/>
            <person name="Wang B.B."/>
            <person name="Wang K."/>
            <person name="Wang M."/>
            <person name="Wang X."/>
            <person name="Warfsmann J."/>
            <person name="Weissenbach J."/>
            <person name="White D.D."/>
            <person name="White J.D."/>
            <person name="Wiley G.B."/>
            <person name="Wincker P."/>
            <person name="Xing Y."/>
            <person name="Yang L."/>
            <person name="Yao Z."/>
            <person name="Ying F."/>
            <person name="Zhai J."/>
            <person name="Zhou L."/>
            <person name="Zuber A."/>
            <person name="Denarie J."/>
            <person name="Dixon R.A."/>
            <person name="May G.D."/>
            <person name="Schwartz D.C."/>
            <person name="Rogers J."/>
            <person name="Quetier F."/>
            <person name="Town C.D."/>
            <person name="Roe B.A."/>
        </authorList>
    </citation>
    <scope>NUCLEOTIDE SEQUENCE [LARGE SCALE GENOMIC DNA]</scope>
    <source>
        <strain evidence="3">A17</strain>
        <strain evidence="4 5">cv. Jemalong A17</strain>
    </source>
</reference>
<dbReference type="EnsemblPlants" id="AES75772">
    <property type="protein sequence ID" value="AES75772"/>
    <property type="gene ID" value="MTR_6g059420"/>
</dbReference>
<reference evidence="3 5" key="2">
    <citation type="journal article" date="2014" name="BMC Genomics">
        <title>An improved genome release (version Mt4.0) for the model legume Medicago truncatula.</title>
        <authorList>
            <person name="Tang H."/>
            <person name="Krishnakumar V."/>
            <person name="Bidwell S."/>
            <person name="Rosen B."/>
            <person name="Chan A."/>
            <person name="Zhou S."/>
            <person name="Gentzbittel L."/>
            <person name="Childs K.L."/>
            <person name="Yandell M."/>
            <person name="Gundlach H."/>
            <person name="Mayer K.F."/>
            <person name="Schwartz D.C."/>
            <person name="Town C.D."/>
        </authorList>
    </citation>
    <scope>GENOME REANNOTATION</scope>
    <source>
        <strain evidence="4 5">cv. Jemalong A17</strain>
    </source>
</reference>
<dbReference type="Proteomes" id="UP000002051">
    <property type="component" value="Chromosome 6"/>
</dbReference>
<sequence>MERGETSNSKSKRKREDNWENYENETVNRRGYTRANGKWTKISDEFKPHYEEGKSKKLLNLDCVRNPEEILERWSNNMIMLLETDDKFSKVNLMDVKNLLAYRTTWNVLKKLTSIEDETWQQYARMTENNQQFAKLIIELIYKEFIWFNILEHKAKVNKQLRERAKAHLNNMQICNMCEIDSFICEFKKYYYELDRKTQLIYTNIFISKLSYPLSTSIREKWKSQPEELGDTLGHYANECPKKKEKDTKETKEKSKLIKKVYQIYNLEPLEDELSDSDCSVYEYLEDNLSSKEIEYELSSEETEFE</sequence>
<dbReference type="eggNOG" id="ENOG502R7WG">
    <property type="taxonomic scope" value="Eukaryota"/>
</dbReference>
<organism evidence="3 5">
    <name type="scientific">Medicago truncatula</name>
    <name type="common">Barrel medic</name>
    <name type="synonym">Medicago tribuloides</name>
    <dbReference type="NCBI Taxonomy" id="3880"/>
    <lineage>
        <taxon>Eukaryota</taxon>
        <taxon>Viridiplantae</taxon>
        <taxon>Streptophyta</taxon>
        <taxon>Embryophyta</taxon>
        <taxon>Tracheophyta</taxon>
        <taxon>Spermatophyta</taxon>
        <taxon>Magnoliopsida</taxon>
        <taxon>eudicotyledons</taxon>
        <taxon>Gunneridae</taxon>
        <taxon>Pentapetalae</taxon>
        <taxon>rosids</taxon>
        <taxon>fabids</taxon>
        <taxon>Fabales</taxon>
        <taxon>Fabaceae</taxon>
        <taxon>Papilionoideae</taxon>
        <taxon>50 kb inversion clade</taxon>
        <taxon>NPAAA clade</taxon>
        <taxon>Hologalegina</taxon>
        <taxon>IRL clade</taxon>
        <taxon>Trifolieae</taxon>
        <taxon>Medicago</taxon>
    </lineage>
</organism>
<name>G7KMG9_MEDTR</name>
<dbReference type="GO" id="GO:0005198">
    <property type="term" value="F:structural molecule activity"/>
    <property type="evidence" value="ECO:0007669"/>
    <property type="project" value="InterPro"/>
</dbReference>
<evidence type="ECO:0000313" key="5">
    <source>
        <dbReference type="Proteomes" id="UP000002051"/>
    </source>
</evidence>
<evidence type="ECO:0000256" key="1">
    <source>
        <dbReference type="ARBA" id="ARBA00004340"/>
    </source>
</evidence>